<keyword evidence="6" id="KW-1185">Reference proteome</keyword>
<dbReference type="SUPFAM" id="SSF55874">
    <property type="entry name" value="ATPase domain of HSP90 chaperone/DNA topoisomerase II/histidine kinase"/>
    <property type="match status" value="1"/>
</dbReference>
<dbReference type="Proteomes" id="UP000231791">
    <property type="component" value="Chromosome"/>
</dbReference>
<reference evidence="4 6" key="1">
    <citation type="submission" date="2017-11" db="EMBL/GenBank/DDBJ databases">
        <title>Complete genome sequence of Streptomyces lavendulae subsp. lavendulae CCM 3239 (formerly 'Streptomyces aureofaciens CCM 3239'), the producer of the angucycline-type antibiotic auricin.</title>
        <authorList>
            <person name="Busche T."/>
            <person name="Novakova R."/>
            <person name="Al'Dilaimi A."/>
            <person name="Homerova D."/>
            <person name="Feckova L."/>
            <person name="Rezuchova B."/>
            <person name="Mingyar E."/>
            <person name="Csolleiova D."/>
            <person name="Bekeova C."/>
            <person name="Winkler A."/>
            <person name="Sevcikova B."/>
            <person name="Kalinowski J."/>
            <person name="Kormanec J."/>
            <person name="Ruckert C."/>
        </authorList>
    </citation>
    <scope>NUCLEOTIDE SEQUENCE [LARGE SCALE GENOMIC DNA]</scope>
    <source>
        <strain evidence="4 6">CCM 3239</strain>
    </source>
</reference>
<organism evidence="4 6">
    <name type="scientific">Streptomyces lavendulae subsp. lavendulae</name>
    <dbReference type="NCBI Taxonomy" id="58340"/>
    <lineage>
        <taxon>Bacteria</taxon>
        <taxon>Bacillati</taxon>
        <taxon>Actinomycetota</taxon>
        <taxon>Actinomycetes</taxon>
        <taxon>Kitasatosporales</taxon>
        <taxon>Streptomycetaceae</taxon>
        <taxon>Streptomyces</taxon>
    </lineage>
</organism>
<proteinExistence type="predicted"/>
<dbReference type="EMBL" id="CP024985">
    <property type="protein sequence ID" value="ATZ29619.1"/>
    <property type="molecule type" value="Genomic_DNA"/>
</dbReference>
<dbReference type="Gene3D" id="3.30.565.10">
    <property type="entry name" value="Histidine kinase-like ATPase, C-terminal domain"/>
    <property type="match status" value="1"/>
</dbReference>
<dbReference type="InterPro" id="IPR003594">
    <property type="entry name" value="HATPase_dom"/>
</dbReference>
<feature type="region of interest" description="Disordered" evidence="2">
    <location>
        <begin position="77"/>
        <end position="100"/>
    </location>
</feature>
<evidence type="ECO:0000313" key="5">
    <source>
        <dbReference type="EMBL" id="ATZ29619.1"/>
    </source>
</evidence>
<dbReference type="AlphaFoldDB" id="A0A2K8P5C5"/>
<sequence length="135" mass="14285">MVEGRGLGEVTSVDAQQVGGIRSILAFRLGMFGLSALKDTVLVIVSEIVTNAVEHVGGLGGGSVTFVQQLSSSLRFEVTDSGRGRPQPRNPGPDDERGRGLTLVNALTDELGGTWGFDPDKRTLWVDLPITPPLS</sequence>
<accession>A0A2K8P5C5</accession>
<dbReference type="CDD" id="cd16936">
    <property type="entry name" value="HATPase_RsbW-like"/>
    <property type="match status" value="1"/>
</dbReference>
<evidence type="ECO:0000313" key="4">
    <source>
        <dbReference type="EMBL" id="ATZ21952.1"/>
    </source>
</evidence>
<keyword evidence="4" id="KW-0418">Kinase</keyword>
<keyword evidence="4" id="KW-0808">Transferase</keyword>
<keyword evidence="1" id="KW-0723">Serine/threonine-protein kinase</keyword>
<feature type="domain" description="Histidine kinase/HSP90-like ATPase" evidence="3">
    <location>
        <begin position="14"/>
        <end position="111"/>
    </location>
</feature>
<dbReference type="GO" id="GO:0004674">
    <property type="term" value="F:protein serine/threonine kinase activity"/>
    <property type="evidence" value="ECO:0007669"/>
    <property type="project" value="UniProtKB-KW"/>
</dbReference>
<dbReference type="Pfam" id="PF13581">
    <property type="entry name" value="HATPase_c_2"/>
    <property type="match status" value="1"/>
</dbReference>
<dbReference type="PANTHER" id="PTHR35526">
    <property type="entry name" value="ANTI-SIGMA-F FACTOR RSBW-RELATED"/>
    <property type="match status" value="1"/>
</dbReference>
<gene>
    <name evidence="4" type="ORF">SLAV_00110</name>
    <name evidence="5" type="ORF">SLAV_39280</name>
</gene>
<protein>
    <submittedName>
        <fullName evidence="4">Histidine kinase-, DNA gyrase B-, and HSP90-like ATPase</fullName>
    </submittedName>
</protein>
<evidence type="ECO:0000313" key="6">
    <source>
        <dbReference type="Proteomes" id="UP000231791"/>
    </source>
</evidence>
<dbReference type="KEGG" id="slx:SLAV_39280"/>
<dbReference type="KEGG" id="slx:SLAV_00110"/>
<dbReference type="EMBL" id="CP024985">
    <property type="protein sequence ID" value="ATZ21952.1"/>
    <property type="molecule type" value="Genomic_DNA"/>
</dbReference>
<evidence type="ECO:0000256" key="2">
    <source>
        <dbReference type="SAM" id="MobiDB-lite"/>
    </source>
</evidence>
<name>A0A2K8P5C5_STRLA</name>
<evidence type="ECO:0000259" key="3">
    <source>
        <dbReference type="Pfam" id="PF13581"/>
    </source>
</evidence>
<dbReference type="InterPro" id="IPR050267">
    <property type="entry name" value="Anti-sigma-factor_SerPK"/>
</dbReference>
<evidence type="ECO:0000256" key="1">
    <source>
        <dbReference type="ARBA" id="ARBA00022527"/>
    </source>
</evidence>
<dbReference type="PANTHER" id="PTHR35526:SF3">
    <property type="entry name" value="ANTI-SIGMA-F FACTOR RSBW"/>
    <property type="match status" value="1"/>
</dbReference>
<dbReference type="InterPro" id="IPR036890">
    <property type="entry name" value="HATPase_C_sf"/>
</dbReference>